<dbReference type="InterPro" id="IPR016185">
    <property type="entry name" value="PreATP-grasp_dom_sf"/>
</dbReference>
<dbReference type="PANTHER" id="PTHR11609:SF5">
    <property type="entry name" value="PHOSPHORIBOSYLAMINOIMIDAZOLE CARBOXYLASE"/>
    <property type="match status" value="1"/>
</dbReference>
<feature type="binding site" evidence="4">
    <location>
        <begin position="264"/>
        <end position="265"/>
    </location>
    <ligand>
        <name>ATP</name>
        <dbReference type="ChEBI" id="CHEBI:30616"/>
    </ligand>
</feature>
<dbReference type="InterPro" id="IPR011761">
    <property type="entry name" value="ATP-grasp"/>
</dbReference>
<comment type="catalytic activity">
    <reaction evidence="4 5">
        <text>5-amino-1-(5-phospho-beta-D-ribosyl)imidazole + hydrogencarbonate + ATP = 5-carboxyamino-1-(5-phospho-D-ribosyl)imidazole + ADP + phosphate + 2 H(+)</text>
        <dbReference type="Rhea" id="RHEA:19317"/>
        <dbReference type="ChEBI" id="CHEBI:15378"/>
        <dbReference type="ChEBI" id="CHEBI:17544"/>
        <dbReference type="ChEBI" id="CHEBI:30616"/>
        <dbReference type="ChEBI" id="CHEBI:43474"/>
        <dbReference type="ChEBI" id="CHEBI:58730"/>
        <dbReference type="ChEBI" id="CHEBI:137981"/>
        <dbReference type="ChEBI" id="CHEBI:456216"/>
        <dbReference type="EC" id="6.3.4.18"/>
    </reaction>
</comment>
<dbReference type="SUPFAM" id="SSF51246">
    <property type="entry name" value="Rudiment single hybrid motif"/>
    <property type="match status" value="1"/>
</dbReference>
<dbReference type="PANTHER" id="PTHR11609">
    <property type="entry name" value="PURINE BIOSYNTHESIS PROTEIN 6/7, PUR6/7"/>
    <property type="match status" value="1"/>
</dbReference>
<dbReference type="Pfam" id="PF02222">
    <property type="entry name" value="ATP-grasp"/>
    <property type="match status" value="1"/>
</dbReference>
<dbReference type="EMBL" id="BAAAGX010000006">
    <property type="protein sequence ID" value="GAA0226658.1"/>
    <property type="molecule type" value="Genomic_DNA"/>
</dbReference>
<keyword evidence="2 4" id="KW-0658">Purine biosynthesis</keyword>
<dbReference type="Proteomes" id="UP001500967">
    <property type="component" value="Unassembled WGS sequence"/>
</dbReference>
<dbReference type="EC" id="6.3.4.18" evidence="4 5"/>
<dbReference type="SUPFAM" id="SSF56059">
    <property type="entry name" value="Glutathione synthetase ATP-binding domain-like"/>
    <property type="match status" value="1"/>
</dbReference>
<evidence type="ECO:0000313" key="8">
    <source>
        <dbReference type="Proteomes" id="UP001500967"/>
    </source>
</evidence>
<comment type="pathway">
    <text evidence="4 5">Purine metabolism; IMP biosynthesis via de novo pathway; 5-amino-1-(5-phospho-D-ribosyl)imidazole-4-carboxylate from 5-amino-1-(5-phospho-D-ribosyl)imidazole (N5-CAIR route): step 1/2.</text>
</comment>
<accession>A0ABP3D996</accession>
<comment type="similarity">
    <text evidence="4 5">Belongs to the PurK/PurT family.</text>
</comment>
<evidence type="ECO:0000259" key="6">
    <source>
        <dbReference type="PROSITE" id="PS50975"/>
    </source>
</evidence>
<feature type="binding site" evidence="4">
    <location>
        <begin position="178"/>
        <end position="181"/>
    </location>
    <ligand>
        <name>ATP</name>
        <dbReference type="ChEBI" id="CHEBI:30616"/>
    </ligand>
</feature>
<dbReference type="InterPro" id="IPR054350">
    <property type="entry name" value="PurT/PurK_preATP-grasp"/>
</dbReference>
<evidence type="ECO:0000256" key="2">
    <source>
        <dbReference type="ARBA" id="ARBA00022755"/>
    </source>
</evidence>
<dbReference type="Gene3D" id="3.30.1490.20">
    <property type="entry name" value="ATP-grasp fold, A domain"/>
    <property type="match status" value="1"/>
</dbReference>
<dbReference type="NCBIfam" id="NF004679">
    <property type="entry name" value="PRK06019.1-5"/>
    <property type="match status" value="1"/>
</dbReference>
<keyword evidence="1 4" id="KW-0547">Nucleotide-binding</keyword>
<sequence length="400" mass="42731">MHPRTGLPVVGMVGAGQLARMTHQAAIALGQSLRILAVSPDDGAALVAADVLIGDHTDLGALRKLAAGSEVVTFDHEHVPPEHLRALVAEGVTVYPGPDALIHAQDKGVMRAKLASLGAPMPRWAPVASVDDVARFAGGDTVVVKAARGGYDGRGVWVVSDPTPVQELLDAGTPLIVEERVPLVRELAAVVARSPFGQVAAWPVVETVQRDGINVEVIAPAPGLSEEKAIEAQELAIRLASELGVVGVLAVELFETADGGILVNELAMRPHNSAHWTIEGSRTSQFEQHLRAVLDYPLGATGLTAPYVVMANLLGGDVTPPSPGEYPRSEEHHRPPHEMTLDERIHHMMAAEPGVKVHLYGKELRPGRKVGHVTALGDDLDDVRRRARRAVHWLREGKQE</sequence>
<comment type="caution">
    <text evidence="4">Lacks conserved residue(s) required for the propagation of feature annotation.</text>
</comment>
<feature type="binding site" evidence="4">
    <location>
        <position position="107"/>
    </location>
    <ligand>
        <name>ATP</name>
        <dbReference type="ChEBI" id="CHEBI:30616"/>
    </ligand>
</feature>
<dbReference type="RefSeq" id="WP_344647545.1">
    <property type="nucleotide sequence ID" value="NZ_BAAAGX010000006.1"/>
</dbReference>
<dbReference type="Gene3D" id="3.30.470.20">
    <property type="entry name" value="ATP-grasp fold, B domain"/>
    <property type="match status" value="1"/>
</dbReference>
<comment type="function">
    <text evidence="5">Catalyzes the ATP-dependent conversion of 5-aminoimidazole ribonucleotide (AIR) and HCO(3)- to N5-carboxyaminoimidazole ribonucleotide (N5-CAIR).</text>
</comment>
<evidence type="ECO:0000256" key="5">
    <source>
        <dbReference type="RuleBase" id="RU361200"/>
    </source>
</evidence>
<dbReference type="InterPro" id="IPR005875">
    <property type="entry name" value="PurK"/>
</dbReference>
<dbReference type="SUPFAM" id="SSF52440">
    <property type="entry name" value="PreATP-grasp domain"/>
    <property type="match status" value="1"/>
</dbReference>
<keyword evidence="4 5" id="KW-0436">Ligase</keyword>
<gene>
    <name evidence="4 5" type="primary">purK</name>
    <name evidence="7" type="ORF">GCM10009539_09960</name>
</gene>
<dbReference type="InterPro" id="IPR011054">
    <property type="entry name" value="Rudment_hybrid_motif"/>
</dbReference>
<name>A0ABP3D996_9ACTN</name>
<protein>
    <recommendedName>
        <fullName evidence="4 5">N5-carboxyaminoimidazole ribonucleotide synthase</fullName>
        <shortName evidence="4 5">N5-CAIR synthase</shortName>
        <ecNumber evidence="4 5">6.3.4.18</ecNumber>
    </recommendedName>
    <alternativeName>
        <fullName evidence="4 5">5-(carboxyamino)imidazole ribonucleotide synthetase</fullName>
    </alternativeName>
</protein>
<evidence type="ECO:0000256" key="3">
    <source>
        <dbReference type="ARBA" id="ARBA00022840"/>
    </source>
</evidence>
<comment type="caution">
    <text evidence="7">The sequence shown here is derived from an EMBL/GenBank/DDBJ whole genome shotgun (WGS) entry which is preliminary data.</text>
</comment>
<comment type="subunit">
    <text evidence="4 5">Homodimer.</text>
</comment>
<keyword evidence="8" id="KW-1185">Reference proteome</keyword>
<evidence type="ECO:0000256" key="1">
    <source>
        <dbReference type="ARBA" id="ARBA00022741"/>
    </source>
</evidence>
<evidence type="ECO:0000256" key="4">
    <source>
        <dbReference type="HAMAP-Rule" id="MF_01928"/>
    </source>
</evidence>
<feature type="binding site" evidence="4">
    <location>
        <position position="145"/>
    </location>
    <ligand>
        <name>ATP</name>
        <dbReference type="ChEBI" id="CHEBI:30616"/>
    </ligand>
</feature>
<proteinExistence type="inferred from homology"/>
<dbReference type="InterPro" id="IPR003135">
    <property type="entry name" value="ATP-grasp_carboxylate-amine"/>
</dbReference>
<feature type="binding site" evidence="4">
    <location>
        <position position="186"/>
    </location>
    <ligand>
        <name>ATP</name>
        <dbReference type="ChEBI" id="CHEBI:30616"/>
    </ligand>
</feature>
<dbReference type="InterPro" id="IPR013815">
    <property type="entry name" value="ATP_grasp_subdomain_1"/>
</dbReference>
<dbReference type="NCBIfam" id="NF004680">
    <property type="entry name" value="PRK06019.1-6"/>
    <property type="match status" value="1"/>
</dbReference>
<organism evidence="7 8">
    <name type="scientific">Cryptosporangium japonicum</name>
    <dbReference type="NCBI Taxonomy" id="80872"/>
    <lineage>
        <taxon>Bacteria</taxon>
        <taxon>Bacillati</taxon>
        <taxon>Actinomycetota</taxon>
        <taxon>Actinomycetes</taxon>
        <taxon>Cryptosporangiales</taxon>
        <taxon>Cryptosporangiaceae</taxon>
        <taxon>Cryptosporangium</taxon>
    </lineage>
</organism>
<dbReference type="Pfam" id="PF22660">
    <property type="entry name" value="RS_preATP-grasp-like"/>
    <property type="match status" value="1"/>
</dbReference>
<comment type="function">
    <text evidence="4">Catalyzes the ATP-dependent conversion of 5-aminoimidazole ribonucleotide (AIR) and HCO(3)(-) to N5-carboxyaminoimidazole ribonucleotide (N5-CAIR).</text>
</comment>
<dbReference type="Pfam" id="PF17769">
    <property type="entry name" value="PurK_C"/>
    <property type="match status" value="1"/>
</dbReference>
<dbReference type="InterPro" id="IPR040686">
    <property type="entry name" value="PurK_C"/>
</dbReference>
<reference evidence="8" key="1">
    <citation type="journal article" date="2019" name="Int. J. Syst. Evol. Microbiol.">
        <title>The Global Catalogue of Microorganisms (GCM) 10K type strain sequencing project: providing services to taxonomists for standard genome sequencing and annotation.</title>
        <authorList>
            <consortium name="The Broad Institute Genomics Platform"/>
            <consortium name="The Broad Institute Genome Sequencing Center for Infectious Disease"/>
            <person name="Wu L."/>
            <person name="Ma J."/>
        </authorList>
    </citation>
    <scope>NUCLEOTIDE SEQUENCE [LARGE SCALE GENOMIC DNA]</scope>
    <source>
        <strain evidence="8">JCM 10425</strain>
    </source>
</reference>
<keyword evidence="3 4" id="KW-0067">ATP-binding</keyword>
<dbReference type="NCBIfam" id="TIGR01161">
    <property type="entry name" value="purK"/>
    <property type="match status" value="1"/>
</dbReference>
<evidence type="ECO:0000313" key="7">
    <source>
        <dbReference type="EMBL" id="GAA0226658.1"/>
    </source>
</evidence>
<dbReference type="PROSITE" id="PS50975">
    <property type="entry name" value="ATP_GRASP"/>
    <property type="match status" value="1"/>
</dbReference>
<feature type="domain" description="ATP-grasp" evidence="6">
    <location>
        <begin position="111"/>
        <end position="294"/>
    </location>
</feature>
<dbReference type="Gene3D" id="3.40.50.20">
    <property type="match status" value="1"/>
</dbReference>
<dbReference type="HAMAP" id="MF_01928">
    <property type="entry name" value="PurK"/>
    <property type="match status" value="1"/>
</dbReference>